<evidence type="ECO:0000256" key="1">
    <source>
        <dbReference type="ARBA" id="ARBA00022741"/>
    </source>
</evidence>
<keyword evidence="2 3" id="KW-0067">ATP-binding</keyword>
<reference evidence="5 6" key="1">
    <citation type="submission" date="2012-12" db="EMBL/GenBank/DDBJ databases">
        <title>Whole genome shotgun sequence of Gordonia aichiensis NBRC 108223.</title>
        <authorList>
            <person name="Isaki-Nakamura S."/>
            <person name="Hosoyama A."/>
            <person name="Tsuchikane K."/>
            <person name="Ando Y."/>
            <person name="Baba S."/>
            <person name="Ohji S."/>
            <person name="Hamada M."/>
            <person name="Tamura T."/>
            <person name="Yamazoe A."/>
            <person name="Yamazaki S."/>
            <person name="Fujita N."/>
        </authorList>
    </citation>
    <scope>NUCLEOTIDE SEQUENCE [LARGE SCALE GENOMIC DNA]</scope>
    <source>
        <strain evidence="5 6">NBRC 108223</strain>
    </source>
</reference>
<evidence type="ECO:0000256" key="2">
    <source>
        <dbReference type="ARBA" id="ARBA00022840"/>
    </source>
</evidence>
<evidence type="ECO:0000256" key="3">
    <source>
        <dbReference type="PROSITE-ProRule" id="PRU00289"/>
    </source>
</evidence>
<dbReference type="InterPro" id="IPR050206">
    <property type="entry name" value="FtsK/SpoIIIE/SftA"/>
</dbReference>
<keyword evidence="1 3" id="KW-0547">Nucleotide-binding</keyword>
<comment type="caution">
    <text evidence="5">The sequence shown here is derived from an EMBL/GenBank/DDBJ whole genome shotgun (WGS) entry which is preliminary data.</text>
</comment>
<dbReference type="RefSeq" id="WP_005172716.1">
    <property type="nucleotide sequence ID" value="NZ_BANR01000004.1"/>
</dbReference>
<dbReference type="Proteomes" id="UP000010988">
    <property type="component" value="Unassembled WGS sequence"/>
</dbReference>
<dbReference type="Gene3D" id="3.40.50.300">
    <property type="entry name" value="P-loop containing nucleotide triphosphate hydrolases"/>
    <property type="match status" value="1"/>
</dbReference>
<evidence type="ECO:0000313" key="5">
    <source>
        <dbReference type="EMBL" id="GAC48124.1"/>
    </source>
</evidence>
<evidence type="ECO:0000313" key="6">
    <source>
        <dbReference type="Proteomes" id="UP000010988"/>
    </source>
</evidence>
<feature type="domain" description="FtsK" evidence="4">
    <location>
        <begin position="14"/>
        <end position="197"/>
    </location>
</feature>
<feature type="binding site" evidence="3">
    <location>
        <begin position="29"/>
        <end position="36"/>
    </location>
    <ligand>
        <name>ATP</name>
        <dbReference type="ChEBI" id="CHEBI:30616"/>
    </ligand>
</feature>
<dbReference type="PANTHER" id="PTHR22683">
    <property type="entry name" value="SPORULATION PROTEIN RELATED"/>
    <property type="match status" value="1"/>
</dbReference>
<accession>L7KHN5</accession>
<proteinExistence type="predicted"/>
<protein>
    <recommendedName>
        <fullName evidence="4">FtsK domain-containing protein</fullName>
    </recommendedName>
</protein>
<dbReference type="InterPro" id="IPR002543">
    <property type="entry name" value="FtsK_dom"/>
</dbReference>
<dbReference type="OrthoDB" id="5149094at2"/>
<dbReference type="eggNOG" id="COG1674">
    <property type="taxonomic scope" value="Bacteria"/>
</dbReference>
<dbReference type="InterPro" id="IPR027417">
    <property type="entry name" value="P-loop_NTPase"/>
</dbReference>
<gene>
    <name evidence="5" type="ORF">GOACH_04_05240</name>
</gene>
<name>L7KHN5_9ACTN</name>
<dbReference type="PROSITE" id="PS50901">
    <property type="entry name" value="FTSK"/>
    <property type="match status" value="1"/>
</dbReference>
<dbReference type="EMBL" id="BANR01000004">
    <property type="protein sequence ID" value="GAC48124.1"/>
    <property type="molecule type" value="Genomic_DNA"/>
</dbReference>
<keyword evidence="6" id="KW-1185">Reference proteome</keyword>
<dbReference type="STRING" id="1220583.GOACH_04_05240"/>
<evidence type="ECO:0000259" key="4">
    <source>
        <dbReference type="PROSITE" id="PS50901"/>
    </source>
</evidence>
<dbReference type="GO" id="GO:0005524">
    <property type="term" value="F:ATP binding"/>
    <property type="evidence" value="ECO:0007669"/>
    <property type="project" value="UniProtKB-UniRule"/>
</dbReference>
<dbReference type="SUPFAM" id="SSF52540">
    <property type="entry name" value="P-loop containing nucleoside triphosphate hydrolases"/>
    <property type="match status" value="1"/>
</dbReference>
<dbReference type="GO" id="GO:0003677">
    <property type="term" value="F:DNA binding"/>
    <property type="evidence" value="ECO:0007669"/>
    <property type="project" value="InterPro"/>
</dbReference>
<organism evidence="5 6">
    <name type="scientific">Gordonia aichiensis NBRC 108223</name>
    <dbReference type="NCBI Taxonomy" id="1220583"/>
    <lineage>
        <taxon>Bacteria</taxon>
        <taxon>Bacillati</taxon>
        <taxon>Actinomycetota</taxon>
        <taxon>Actinomycetes</taxon>
        <taxon>Mycobacteriales</taxon>
        <taxon>Gordoniaceae</taxon>
        <taxon>Gordonia</taxon>
    </lineage>
</organism>
<sequence length="272" mass="29000">MITPAIAFAVDAQGRGVHMRLDQHTLIAGVTGSGKSSATYEIIRHAVGMPSVCVCGVDPTGILLGPLGTHRWISIGSSKKQLLAATAALSAIESELDKRLAALAEVGIDLIPSSWLGRDLPLVVVVLEEWAALQLQLARAERLEAERIVARIGMEGRKVRINLLISVQRPEAKLLEGVRSQLTQIMCMAQTDAMSIKMASEVIFEDKSLVSMILGARPGQGVLVGAGIAPTPFKARHLDYAGYREAVSQAIFTARGTNAGVATARLRGSEFQ</sequence>
<dbReference type="AlphaFoldDB" id="L7KHN5"/>
<dbReference type="PANTHER" id="PTHR22683:SF41">
    <property type="entry name" value="DNA TRANSLOCASE FTSK"/>
    <property type="match status" value="1"/>
</dbReference>